<feature type="region of interest" description="Disordered" evidence="3">
    <location>
        <begin position="2311"/>
        <end position="2352"/>
    </location>
</feature>
<keyword evidence="1" id="KW-0677">Repeat</keyword>
<dbReference type="EMBL" id="CATQJA010002695">
    <property type="protein sequence ID" value="CAJ0584440.1"/>
    <property type="molecule type" value="Genomic_DNA"/>
</dbReference>
<gene>
    <name evidence="4" type="ORF">MSPICULIGERA_LOCUS22497</name>
</gene>
<evidence type="ECO:0000313" key="5">
    <source>
        <dbReference type="Proteomes" id="UP001177023"/>
    </source>
</evidence>
<feature type="coiled-coil region" evidence="2">
    <location>
        <begin position="1083"/>
        <end position="1123"/>
    </location>
</feature>
<organism evidence="4 5">
    <name type="scientific">Mesorhabditis spiculigera</name>
    <dbReference type="NCBI Taxonomy" id="96644"/>
    <lineage>
        <taxon>Eukaryota</taxon>
        <taxon>Metazoa</taxon>
        <taxon>Ecdysozoa</taxon>
        <taxon>Nematoda</taxon>
        <taxon>Chromadorea</taxon>
        <taxon>Rhabditida</taxon>
        <taxon>Rhabditina</taxon>
        <taxon>Rhabditomorpha</taxon>
        <taxon>Rhabditoidea</taxon>
        <taxon>Rhabditidae</taxon>
        <taxon>Mesorhabditinae</taxon>
        <taxon>Mesorhabditis</taxon>
    </lineage>
</organism>
<dbReference type="Proteomes" id="UP001177023">
    <property type="component" value="Unassembled WGS sequence"/>
</dbReference>
<feature type="coiled-coil region" evidence="2">
    <location>
        <begin position="2236"/>
        <end position="2270"/>
    </location>
</feature>
<dbReference type="Gene3D" id="1.20.58.60">
    <property type="match status" value="6"/>
</dbReference>
<dbReference type="PANTHER" id="PTHR11915">
    <property type="entry name" value="SPECTRIN/FILAMIN RELATED CYTOSKELETAL PROTEIN"/>
    <property type="match status" value="1"/>
</dbReference>
<feature type="coiled-coil region" evidence="2">
    <location>
        <begin position="1534"/>
        <end position="1623"/>
    </location>
</feature>
<dbReference type="Pfam" id="PF00435">
    <property type="entry name" value="Spectrin"/>
    <property type="match status" value="1"/>
</dbReference>
<evidence type="ECO:0000256" key="3">
    <source>
        <dbReference type="SAM" id="MobiDB-lite"/>
    </source>
</evidence>
<sequence length="2352" mass="261041">MDPFSFVLAAPTNKRFVKKRRVEPEPVSDDVEPESSYHYEQLQQGSAELKELEHMLHSHLSDKSLKLTVHKADKIHNPWLSHRFSKYCKWLKGKGFPNTESWGFQQTHYTKDERAYIATEGLAVDNSINDDLGDPKNGVYLSKHVDMVSQQCFAFTTQGQPLAVDILVCKMALGKTMMVGMGSKDLDPSPSYTSNAVNQAQQDRNSRTVDRIDSCRRDMVNNCNRVFGKLTRYDLQPSVYEGPLQLLGLMLPISLTSPVDALWKPEILSPDLDFSTLATWKAALDDPILGEFMEKDNRGLLLRKPYISLKSGWMATYFLVRPEADGERFRSLVSALTNTRTLLLVVEGDFQVSLIPPGEISDHLGFPALTAGPHLHLILTKNRHLYSGSRLDSNVEMKGTTRYPSVIDEVDPSQPLLADMILEDHANLIDGDSGINAYVRNGRKAEKDGKAASREKPLLPPFGSEMLKSTQLSMRPPKSDAKAINEGKASDVRPVKSSSNDDAKNSKEDPRSKRPNPEVEYEPKSPTYGEIDDMAPVGDPRKVPAKPVEEVYEPKSPTYGDIDDLEPVSAMLDPRKQPPAATSVPIVDFRSILSSGGRAATKEERPASEAQAEDESPKHPPKKSHAQEPRKRLSELPMPPKAMNKEEYDPETMEFSTDLHGFDADASPAPSPRNDDLDSLNGASSPSHADEEDLRPVNQFEPLVQPQEPRPAITMHDDEPSNHANHFALANIFGMASRPQVKPIPPKDQQRLVEAEQAVKALGQEAIEAATVMNRLLSIPHVTDTADAEKMMTEAGAKVDAVAELVQDKLRKAKDLDQLDIEFNAKKAEFEKWLNRAEDEAAAIGPLKTSAEELKEQKKECAELIDRLPEGQPNLEALERMSMAIAELETVPGSRASSVPRNVMDLRSRYDQLGSSLQDRSDRIGEQLDKTAQLEGQAEAVHRWIAEQRARLANELPLELNDNAVKAARDKLEKIEKDSRQGQRQMDEVRMQARELARTNAEAGRTIGQLERALDLEWEALQTGQDAARKRIDQAEKVVDRLGQLDRWIGGKQRLVDALPAPSTEPHEAKGLRNHIDMLKLDADNEQSSLDQVANLAEKLLNEAENEADKEAIRNRMEELKKRWGSLGQSLDSRDEQARSAAHLGADIQQLDRQIKKSLHDLEREVDAASRLPSNEIEKQLALLDSLKQREGSVEELIDALAEKEAEAGSIGIDAGNRAEIADITQGNRTKAAELDKKIDSVKQAALTVRGEGDALEKRLDALLGDVQLAALEVNNAPPICADPTKLAEAMGRFEKVYSGVLGREGDVSLVRAKVQEQLLNNPEAKPELRAKLDRLDKEWPPLLEATKEKRNALDKANELVKQFKDAEKTLKQHLEDEEKELAKAIEAALGEDNPTDAFRPLEASIDRRVNEAEALDGLAEKIEKTAPGPDARHLKRGAENLLDDVRAHGKKARTALQVAQKKADLHARFKRLADEAYGLCAAREADLDRDQGHLNRERLQAKLSEVEAYWAKTGRELKQLSDELSPILPEEQAQQTRETVDELEGLFENLLDKMRSVDGKLAEKKDEAERAREKTNRLATRLNSLYSDLNDLEPIGRSAEELERQRAQCEEMESELGERDKELADVEAVWDAAVNHGAVTPEQFDNNQQHVDDLKRLIGKGKRKLGDRHKKINAIGEEVARVESEANAVINDIHQLQESPALQNENGLSEPKAQAEALRQLKDQLKPTAERAKAVQGECKALIKSAAPEADTKQLSQILQDVSKALGEVDAQIGARQLAVDAAVQQMGSYNDAQRDLQNWLEETEELVDNQKLPSADAKVARAQLPSYDVILKHIEDKQASVDGFQQMIGKLAALTSDADEKRALSAKADEAEVAMQLSDEVSQLCKERTEILGQTLAHVDEIGHSFEDMNRWLDEVERDLAGQPSVTTATPSHELAKQQQHNLELSAVIAAQTPLVERFEYNVNSLAELVGPADVQALRQIYDQIVGRYNDVKNQVKSRGEAIDSILDATEAFGDRLDVFLATLEGAAESLRQPAAVSADPGLLQNRIAENEALLDSLREKEAALDAMKERANELLARAQPGDAAASEVAAKIQALEQLWGEIGRGAEMRGAFLNDALAKAHQFWAELDDCQKAIDDLKLFSDKSLHLGKAMEEAMQFHDDLSALHEFLEAAEQIEAAADARAEALRKAMEQAEDFDAKAHGLLAWMDGLDDRLKAAGKEPNLDKAIPAAQAVLDELKEVEDQALEKVADLKEQRQKSEEREKAIKELITFVTKKRGELGDMIAAPTPEDLDTVDRMLQDYELLDFELREKQPDVEETIQGGQKDKGDEAAGGMGMGGLEGEILRLERPR</sequence>
<feature type="compositionally biased region" description="Basic and acidic residues" evidence="3">
    <location>
        <begin position="477"/>
        <end position="523"/>
    </location>
</feature>
<feature type="compositionally biased region" description="Basic and acidic residues" evidence="3">
    <location>
        <begin position="625"/>
        <end position="634"/>
    </location>
</feature>
<dbReference type="SMART" id="SM00150">
    <property type="entry name" value="SPEC"/>
    <property type="match status" value="8"/>
</dbReference>
<feature type="compositionally biased region" description="Basic and acidic residues" evidence="3">
    <location>
        <begin position="539"/>
        <end position="553"/>
    </location>
</feature>
<dbReference type="Gene3D" id="3.90.228.10">
    <property type="match status" value="1"/>
</dbReference>
<feature type="non-terminal residue" evidence="4">
    <location>
        <position position="1"/>
    </location>
</feature>
<feature type="region of interest" description="Disordered" evidence="3">
    <location>
        <begin position="444"/>
        <end position="565"/>
    </location>
</feature>
<keyword evidence="2" id="KW-0175">Coiled coil</keyword>
<feature type="compositionally biased region" description="Basic and acidic residues" evidence="3">
    <location>
        <begin position="444"/>
        <end position="457"/>
    </location>
</feature>
<keyword evidence="5" id="KW-1185">Reference proteome</keyword>
<dbReference type="CDD" id="cd00176">
    <property type="entry name" value="SPEC"/>
    <property type="match status" value="3"/>
</dbReference>
<feature type="coiled-coil region" evidence="2">
    <location>
        <begin position="1343"/>
        <end position="1392"/>
    </location>
</feature>
<name>A0AA36DDI5_9BILA</name>
<dbReference type="SUPFAM" id="SSF46966">
    <property type="entry name" value="Spectrin repeat"/>
    <property type="match status" value="8"/>
</dbReference>
<feature type="compositionally biased region" description="Gly residues" evidence="3">
    <location>
        <begin position="2332"/>
        <end position="2342"/>
    </location>
</feature>
<feature type="region of interest" description="Disordered" evidence="3">
    <location>
        <begin position="189"/>
        <end position="209"/>
    </location>
</feature>
<comment type="caution">
    <text evidence="4">The sequence shown here is derived from an EMBL/GenBank/DDBJ whole genome shotgun (WGS) entry which is preliminary data.</text>
</comment>
<feature type="compositionally biased region" description="Polar residues" evidence="3">
    <location>
        <begin position="190"/>
        <end position="203"/>
    </location>
</feature>
<feature type="coiled-coil region" evidence="2">
    <location>
        <begin position="958"/>
        <end position="992"/>
    </location>
</feature>
<evidence type="ECO:0000256" key="1">
    <source>
        <dbReference type="ARBA" id="ARBA00022737"/>
    </source>
</evidence>
<reference evidence="4" key="1">
    <citation type="submission" date="2023-06" db="EMBL/GenBank/DDBJ databases">
        <authorList>
            <person name="Delattre M."/>
        </authorList>
    </citation>
    <scope>NUCLEOTIDE SEQUENCE</scope>
    <source>
        <strain evidence="4">AF72</strain>
    </source>
</reference>
<evidence type="ECO:0000313" key="4">
    <source>
        <dbReference type="EMBL" id="CAJ0584440.1"/>
    </source>
</evidence>
<proteinExistence type="predicted"/>
<evidence type="ECO:0000256" key="2">
    <source>
        <dbReference type="SAM" id="Coils"/>
    </source>
</evidence>
<dbReference type="InterPro" id="IPR018159">
    <property type="entry name" value="Spectrin/alpha-actinin"/>
</dbReference>
<dbReference type="InterPro" id="IPR002017">
    <property type="entry name" value="Spectrin_repeat"/>
</dbReference>
<accession>A0AA36DDI5</accession>
<feature type="region of interest" description="Disordered" evidence="3">
    <location>
        <begin position="594"/>
        <end position="696"/>
    </location>
</feature>
<protein>
    <submittedName>
        <fullName evidence="4">Uncharacterized protein</fullName>
    </submittedName>
</protein>
<feature type="coiled-coil region" evidence="2">
    <location>
        <begin position="2053"/>
        <end position="2080"/>
    </location>
</feature>